<evidence type="ECO:0000313" key="6">
    <source>
        <dbReference type="Proteomes" id="UP000053091"/>
    </source>
</evidence>
<keyword evidence="3" id="KW-0418">Kinase</keyword>
<name>A0A0S7C129_9BACT</name>
<dbReference type="InterPro" id="IPR027417">
    <property type="entry name" value="P-loop_NTPase"/>
</dbReference>
<dbReference type="InterPro" id="IPR022488">
    <property type="entry name" value="PPK2-related"/>
</dbReference>
<dbReference type="STRING" id="1678841.TBC1_111565"/>
<dbReference type="Proteomes" id="UP000053091">
    <property type="component" value="Unassembled WGS sequence"/>
</dbReference>
<proteinExistence type="inferred from homology"/>
<dbReference type="PATRIC" id="fig|1678841.3.peg.1749"/>
<dbReference type="OrthoDB" id="9775224at2"/>
<evidence type="ECO:0000256" key="3">
    <source>
        <dbReference type="ARBA" id="ARBA00022777"/>
    </source>
</evidence>
<reference evidence="5" key="1">
    <citation type="journal article" date="2015" name="Genome Announc.">
        <title>Draft Genome Sequence of Bacteroidales Strain TBC1, a Novel Isolate from a Methanogenic Wastewater Treatment System.</title>
        <authorList>
            <person name="Tourlousse D.M."/>
            <person name="Matsuura N."/>
            <person name="Sun L."/>
            <person name="Toyonaga M."/>
            <person name="Kuroda K."/>
            <person name="Ohashi A."/>
            <person name="Cruz R."/>
            <person name="Yamaguchi T."/>
            <person name="Sekiguchi Y."/>
        </authorList>
    </citation>
    <scope>NUCLEOTIDE SEQUENCE [LARGE SCALE GENOMIC DNA]</scope>
    <source>
        <strain evidence="5">TBC1</strain>
    </source>
</reference>
<keyword evidence="6" id="KW-1185">Reference proteome</keyword>
<dbReference type="PANTHER" id="PTHR34383">
    <property type="entry name" value="POLYPHOSPHATE:AMP PHOSPHOTRANSFERASE-RELATED"/>
    <property type="match status" value="1"/>
</dbReference>
<evidence type="ECO:0000313" key="5">
    <source>
        <dbReference type="EMBL" id="GAP43412.1"/>
    </source>
</evidence>
<comment type="similarity">
    <text evidence="1">Belongs to the polyphosphate kinase 2 (PPK2) family. Class I subfamily.</text>
</comment>
<protein>
    <submittedName>
        <fullName evidence="5">Polyphosphate:AMP phosphotransferase</fullName>
    </submittedName>
</protein>
<evidence type="ECO:0000256" key="1">
    <source>
        <dbReference type="ARBA" id="ARBA00009924"/>
    </source>
</evidence>
<feature type="domain" description="Polyphosphate kinase-2-related" evidence="4">
    <location>
        <begin position="36"/>
        <end position="274"/>
    </location>
</feature>
<dbReference type="InterPro" id="IPR022300">
    <property type="entry name" value="PPK2-rel_1"/>
</dbReference>
<organism evidence="5">
    <name type="scientific">Lentimicrobium saccharophilum</name>
    <dbReference type="NCBI Taxonomy" id="1678841"/>
    <lineage>
        <taxon>Bacteria</taxon>
        <taxon>Pseudomonadati</taxon>
        <taxon>Bacteroidota</taxon>
        <taxon>Bacteroidia</taxon>
        <taxon>Bacteroidales</taxon>
        <taxon>Lentimicrobiaceae</taxon>
        <taxon>Lentimicrobium</taxon>
    </lineage>
</organism>
<accession>A0A0S7C129</accession>
<keyword evidence="2 5" id="KW-0808">Transferase</keyword>
<dbReference type="GO" id="GO:0006797">
    <property type="term" value="P:polyphosphate metabolic process"/>
    <property type="evidence" value="ECO:0007669"/>
    <property type="project" value="InterPro"/>
</dbReference>
<dbReference type="Pfam" id="PF03976">
    <property type="entry name" value="PPK2"/>
    <property type="match status" value="1"/>
</dbReference>
<dbReference type="PANTHER" id="PTHR34383:SF3">
    <property type="entry name" value="POLYPHOSPHATE:AMP PHOSPHOTRANSFERASE"/>
    <property type="match status" value="1"/>
</dbReference>
<dbReference type="NCBIfam" id="TIGR03709">
    <property type="entry name" value="PPK2_rel_1"/>
    <property type="match status" value="1"/>
</dbReference>
<dbReference type="SUPFAM" id="SSF52540">
    <property type="entry name" value="P-loop containing nucleoside triphosphate hydrolases"/>
    <property type="match status" value="1"/>
</dbReference>
<sequence length="299" mass="34869">MRKKNLLHDPAILAKPGTKIRVSDFDSSYKGILNGKDEGVKLLEENVNELIGLQDKLYAHNRYAVLLIFQAMDAAGKDGTIKHVMSGLNPQGCEVYSFKIPSATELDHDYIWRTYKCLPERGRFGIFNRSYYEEVLVVKVHPEYLLAQNLPGIKTVDAVDRDFWKSRYRQINDLEKHLTENGTIILKFFLNVSKEEQKKRFLERIEDPAKNWKFSSGDVKERAHWDDYMNAYSDMLTSTSTEHAPWFVIPADRKWFMRYAVSNIIINRLKELKVEYPVLPEAEKARLKDAKKMLMEELT</sequence>
<dbReference type="EMBL" id="DF968182">
    <property type="protein sequence ID" value="GAP43412.1"/>
    <property type="molecule type" value="Genomic_DNA"/>
</dbReference>
<evidence type="ECO:0000256" key="2">
    <source>
        <dbReference type="ARBA" id="ARBA00022679"/>
    </source>
</evidence>
<gene>
    <name evidence="5" type="ORF">TBC1_111565</name>
</gene>
<dbReference type="RefSeq" id="WP_062040442.1">
    <property type="nucleotide sequence ID" value="NZ_DF968182.1"/>
</dbReference>
<dbReference type="Gene3D" id="3.40.50.300">
    <property type="entry name" value="P-loop containing nucleotide triphosphate hydrolases"/>
    <property type="match status" value="1"/>
</dbReference>
<dbReference type="GO" id="GO:0008976">
    <property type="term" value="F:polyphosphate kinase activity"/>
    <property type="evidence" value="ECO:0007669"/>
    <property type="project" value="InterPro"/>
</dbReference>
<dbReference type="InterPro" id="IPR016898">
    <property type="entry name" value="Polyphosphate_phosphotransfera"/>
</dbReference>
<evidence type="ECO:0000259" key="4">
    <source>
        <dbReference type="Pfam" id="PF03976"/>
    </source>
</evidence>
<dbReference type="PIRSF" id="PIRSF028756">
    <property type="entry name" value="PPK2_prd"/>
    <property type="match status" value="1"/>
</dbReference>
<dbReference type="AlphaFoldDB" id="A0A0S7C129"/>